<evidence type="ECO:0000256" key="1">
    <source>
        <dbReference type="ARBA" id="ARBA00007261"/>
    </source>
</evidence>
<sequence>VTLREAILSNGCKLVLFERPGMPLAINVIFLSGSRFDKIGKEGTAHFLEHMIVAGSNRFPSKDKLATYIEQYGGVFSASTTTDTMNVWISIGDPADMSKAFDVLHEMLLEPTFEDKTLETERGSILRELGQTKSTPQGLVRMMYNTLFFQSTELNRPVLGSEESINATTKEDVIEFYKNNLVSGRMILVVSGGVKLEDLIKECENKILLPQTPRLILNKELPVIRKKTVMIEYDKNTDKANFTFGFRIVGGKNADIPALRVIANIIGGGRASTLSKKLRYERGLVYGVSAGANTLSDAGFMWIQTSVLKEKLQETLDIITGEMKRIVDEGLTHEEVSFAKNKIVKSKRMQMQSSESWVEFPDYIDVAGDKISTLSDYVEEIEAVTIEDTKRVAQKYFTSSNWYLTVHGNIKEDEIKINL</sequence>
<evidence type="ECO:0000313" key="4">
    <source>
        <dbReference type="EMBL" id="OGY57123.1"/>
    </source>
</evidence>
<evidence type="ECO:0000259" key="2">
    <source>
        <dbReference type="Pfam" id="PF00675"/>
    </source>
</evidence>
<evidence type="ECO:0000259" key="3">
    <source>
        <dbReference type="Pfam" id="PF05193"/>
    </source>
</evidence>
<dbReference type="GO" id="GO:0046872">
    <property type="term" value="F:metal ion binding"/>
    <property type="evidence" value="ECO:0007669"/>
    <property type="project" value="InterPro"/>
</dbReference>
<dbReference type="Gene3D" id="3.30.830.10">
    <property type="entry name" value="Metalloenzyme, LuxS/M16 peptidase-like"/>
    <property type="match status" value="2"/>
</dbReference>
<dbReference type="AlphaFoldDB" id="A0A1G1YXQ3"/>
<evidence type="ECO:0000313" key="5">
    <source>
        <dbReference type="Proteomes" id="UP000178651"/>
    </source>
</evidence>
<reference evidence="4 5" key="1">
    <citation type="journal article" date="2016" name="Nat. Commun.">
        <title>Thousands of microbial genomes shed light on interconnected biogeochemical processes in an aquifer system.</title>
        <authorList>
            <person name="Anantharaman K."/>
            <person name="Brown C.T."/>
            <person name="Hug L.A."/>
            <person name="Sharon I."/>
            <person name="Castelle C.J."/>
            <person name="Probst A.J."/>
            <person name="Thomas B.C."/>
            <person name="Singh A."/>
            <person name="Wilkins M.J."/>
            <person name="Karaoz U."/>
            <person name="Brodie E.L."/>
            <person name="Williams K.H."/>
            <person name="Hubbard S.S."/>
            <person name="Banfield J.F."/>
        </authorList>
    </citation>
    <scope>NUCLEOTIDE SEQUENCE [LARGE SCALE GENOMIC DNA]</scope>
</reference>
<dbReference type="InterPro" id="IPR011249">
    <property type="entry name" value="Metalloenz_LuxS/M16"/>
</dbReference>
<name>A0A1G1YXQ3_9BACT</name>
<comment type="caution">
    <text evidence="4">The sequence shown here is derived from an EMBL/GenBank/DDBJ whole genome shotgun (WGS) entry which is preliminary data.</text>
</comment>
<dbReference type="Pfam" id="PF05193">
    <property type="entry name" value="Peptidase_M16_C"/>
    <property type="match status" value="1"/>
</dbReference>
<gene>
    <name evidence="4" type="ORF">A3D47_00440</name>
</gene>
<proteinExistence type="inferred from homology"/>
<dbReference type="InterPro" id="IPR050361">
    <property type="entry name" value="MPP/UQCRC_Complex"/>
</dbReference>
<dbReference type="EMBL" id="MHIU01000046">
    <property type="protein sequence ID" value="OGY57123.1"/>
    <property type="molecule type" value="Genomic_DNA"/>
</dbReference>
<evidence type="ECO:0008006" key="6">
    <source>
        <dbReference type="Google" id="ProtNLM"/>
    </source>
</evidence>
<feature type="domain" description="Peptidase M16 C-terminal" evidence="3">
    <location>
        <begin position="169"/>
        <end position="342"/>
    </location>
</feature>
<dbReference type="PANTHER" id="PTHR11851">
    <property type="entry name" value="METALLOPROTEASE"/>
    <property type="match status" value="1"/>
</dbReference>
<dbReference type="PANTHER" id="PTHR11851:SF49">
    <property type="entry name" value="MITOCHONDRIAL-PROCESSING PEPTIDASE SUBUNIT ALPHA"/>
    <property type="match status" value="1"/>
</dbReference>
<protein>
    <recommendedName>
        <fullName evidence="6">Peptidase M16</fullName>
    </recommendedName>
</protein>
<dbReference type="SUPFAM" id="SSF63411">
    <property type="entry name" value="LuxS/MPP-like metallohydrolase"/>
    <property type="match status" value="2"/>
</dbReference>
<comment type="similarity">
    <text evidence="1">Belongs to the peptidase M16 family.</text>
</comment>
<organism evidence="4 5">
    <name type="scientific">Candidatus Colwellbacteria bacterium RIFCSPHIGHO2_02_FULL_43_15</name>
    <dbReference type="NCBI Taxonomy" id="1797686"/>
    <lineage>
        <taxon>Bacteria</taxon>
        <taxon>Candidatus Colwelliibacteriota</taxon>
    </lineage>
</organism>
<dbReference type="Proteomes" id="UP000178651">
    <property type="component" value="Unassembled WGS sequence"/>
</dbReference>
<dbReference type="InterPro" id="IPR007863">
    <property type="entry name" value="Peptidase_M16_C"/>
</dbReference>
<feature type="domain" description="Peptidase M16 N-terminal" evidence="2">
    <location>
        <begin position="26"/>
        <end position="160"/>
    </location>
</feature>
<dbReference type="InterPro" id="IPR011765">
    <property type="entry name" value="Pept_M16_N"/>
</dbReference>
<feature type="non-terminal residue" evidence="4">
    <location>
        <position position="1"/>
    </location>
</feature>
<accession>A0A1G1YXQ3</accession>
<dbReference type="Pfam" id="PF00675">
    <property type="entry name" value="Peptidase_M16"/>
    <property type="match status" value="1"/>
</dbReference>